<dbReference type="InterPro" id="IPR045351">
    <property type="entry name" value="DUF6531"/>
</dbReference>
<proteinExistence type="predicted"/>
<reference evidence="5 6" key="1">
    <citation type="submission" date="2014-09" db="EMBL/GenBank/DDBJ databases">
        <title>Genome sequences of Lysobacter dokdonensis DS-58.</title>
        <authorList>
            <person name="Kim J.F."/>
            <person name="Kwak M.-J."/>
        </authorList>
    </citation>
    <scope>NUCLEOTIDE SEQUENCE [LARGE SCALE GENOMIC DNA]</scope>
    <source>
        <strain evidence="5 6">DS-58</strain>
    </source>
</reference>
<dbReference type="InterPro" id="IPR031325">
    <property type="entry name" value="RHS_repeat"/>
</dbReference>
<feature type="domain" description="DUF6531" evidence="3">
    <location>
        <begin position="26"/>
        <end position="100"/>
    </location>
</feature>
<protein>
    <submittedName>
        <fullName evidence="5">Rhs family protein</fullName>
    </submittedName>
</protein>
<dbReference type="OrthoDB" id="9816400at2"/>
<dbReference type="Pfam" id="PF20148">
    <property type="entry name" value="DUF6531"/>
    <property type="match status" value="1"/>
</dbReference>
<dbReference type="eggNOG" id="COG3209">
    <property type="taxonomic scope" value="Bacteria"/>
</dbReference>
<dbReference type="PATRIC" id="fig|1300345.3.peg.811"/>
<dbReference type="PANTHER" id="PTHR32305:SF15">
    <property type="entry name" value="PROTEIN RHSA-RELATED"/>
    <property type="match status" value="1"/>
</dbReference>
<sequence length="1274" mass="139357">MGGAGTEGNDGDPDSTSCDARDGSVGNPIIPATGNKVETEVEFATAGSMALALVRTWNQHNGVGRVFGTQWASNFDYALEVPQDGQSIFAHRPDGARIKYVHRTTPSHAWWEDRPGSRSRIVADGQGGHILYASDNTIETYGAHRRITSQRNPRGVGLTFEYRTHAQHWTPLLERVVHTNGRTIHFTWTDSVTGPLMTRALDPAGNRYDYAYDAYERIASVTQPGTPGTSITYHYAGKQQRLLGKSLNGVRYSTFGYGAHGRATLTEHAAGIDRHTLAYTDHADGTLQVEHVNPLGKRTTSTYRDGKLLSVAGHASASCASAYREITYDANGHMDLAADFAGTFTDYDHDASGLLLRKVEAVGLPEERTTTYEWDANGRTTRMTLAGVLQTDYAYRDDGLLSRVTEKNLSPHGVRDQARSVEYRYTFHPNGLMASAVTDGPLAGTGDAITQTFDAMGNLVRRENALGHTVRWEQHNVFGQPGREIDPNGAVVERTYDARGRLLTETRYHEGSARTTTFAYDNRGNLVTRSTPEGVRTRFTYDAASRLVEAVAERPGAPAEFQRFTYNTNSQVTVADIGRITSGIATVTRRSRVEYDELGRVRVALGNAGQHVTTTYDANDNPVTSVDATGRVRTFRYDALDRLVESTDAAGGTTRIEYDAASRITRVIDPRNLPTTYVHDGFGQRWAQHSPDSGTTQFQYDAGGQRTLLTRADGSQLGYAYDALGRLSMVGNAVQSRRYWYDFCANGVGRMCQSANLTPPGATLLSKYAYAVHGGPASLRQTVHSVEDTLQYTTDADGRRIAVTHPSGTVVRYTWLGDRVASIHAVIGGVERVVASSIEHDAPGFVSGWTDGNGLRRKFERDLDGRITGISAGDAAQVRHSLTYLHDIADRITRITNGVDATRSQAYAYDTLNRLVQANDEGFAYDLTGNRTATSRSTYTTASNSNRLLSAHGAAIATFTHDANGNVTDWTHAGQSHSAEYDAMNRVARHNRDGAVTHYDIDAFDQRIAKSSADYDNQRFLHDGHRLMAESDRNGHWTDYIWLGNELVALVRNGQLYAIHNDHLGRPEVVTDAQKNVVWRAANEAFGRGAVLVDTIGGLNVGFPGQYYDGESGTWWNGHRNYLQEAGRYLQSDPIGLGGGLNTYAYAYQNPVSFVDVDGRFAFLLPLVPPVVTAAGKAAVFVGSAAAASWAANGLYQQANNASGQKPADCPTGTLPIDKLKKKLGIDREDVHDIKRGARAKPNDWTGITPDGTVWVGTPDGKGREEGKYWEHLP</sequence>
<gene>
    <name evidence="5" type="ORF">LF41_2232</name>
</gene>
<dbReference type="Pfam" id="PF05593">
    <property type="entry name" value="RHS_repeat"/>
    <property type="match status" value="1"/>
</dbReference>
<keyword evidence="1" id="KW-0677">Repeat</keyword>
<feature type="region of interest" description="Disordered" evidence="2">
    <location>
        <begin position="1"/>
        <end position="32"/>
    </location>
</feature>
<dbReference type="STRING" id="1300345.LF41_2232"/>
<dbReference type="PRINTS" id="PR00394">
    <property type="entry name" value="RHSPROTEIN"/>
</dbReference>
<dbReference type="InterPro" id="IPR006530">
    <property type="entry name" value="YD"/>
</dbReference>
<keyword evidence="6" id="KW-1185">Reference proteome</keyword>
<evidence type="ECO:0000256" key="1">
    <source>
        <dbReference type="ARBA" id="ARBA00022737"/>
    </source>
</evidence>
<dbReference type="InterPro" id="IPR056823">
    <property type="entry name" value="TEN-like_YD-shell"/>
</dbReference>
<dbReference type="NCBIfam" id="TIGR01643">
    <property type="entry name" value="YD_repeat_2x"/>
    <property type="match status" value="4"/>
</dbReference>
<dbReference type="InterPro" id="IPR022385">
    <property type="entry name" value="Rhs_assc_core"/>
</dbReference>
<dbReference type="NCBIfam" id="TIGR03696">
    <property type="entry name" value="Rhs_assc_core"/>
    <property type="match status" value="1"/>
</dbReference>
<name>A0A0A2WP61_9GAMM</name>
<dbReference type="RefSeq" id="WP_052116131.1">
    <property type="nucleotide sequence ID" value="NZ_JRKJ01000004.1"/>
</dbReference>
<dbReference type="Proteomes" id="UP000030518">
    <property type="component" value="Unassembled WGS sequence"/>
</dbReference>
<dbReference type="EMBL" id="JRKJ01000004">
    <property type="protein sequence ID" value="KGQ20065.1"/>
    <property type="molecule type" value="Genomic_DNA"/>
</dbReference>
<feature type="region of interest" description="Disordered" evidence="2">
    <location>
        <begin position="1240"/>
        <end position="1274"/>
    </location>
</feature>
<feature type="domain" description="Teneurin-like YD-shell" evidence="4">
    <location>
        <begin position="590"/>
        <end position="741"/>
    </location>
</feature>
<evidence type="ECO:0000256" key="2">
    <source>
        <dbReference type="SAM" id="MobiDB-lite"/>
    </source>
</evidence>
<evidence type="ECO:0000259" key="3">
    <source>
        <dbReference type="Pfam" id="PF20148"/>
    </source>
</evidence>
<feature type="compositionally biased region" description="Basic and acidic residues" evidence="2">
    <location>
        <begin position="1261"/>
        <end position="1274"/>
    </location>
</feature>
<organism evidence="5 6">
    <name type="scientific">Lysobacter dokdonensis DS-58</name>
    <dbReference type="NCBI Taxonomy" id="1300345"/>
    <lineage>
        <taxon>Bacteria</taxon>
        <taxon>Pseudomonadati</taxon>
        <taxon>Pseudomonadota</taxon>
        <taxon>Gammaproteobacteria</taxon>
        <taxon>Lysobacterales</taxon>
        <taxon>Lysobacteraceae</taxon>
        <taxon>Noviluteimonas</taxon>
    </lineage>
</organism>
<feature type="domain" description="Teneurin-like YD-shell" evidence="4">
    <location>
        <begin position="876"/>
        <end position="1133"/>
    </location>
</feature>
<accession>A0A0A2WP61</accession>
<dbReference type="AlphaFoldDB" id="A0A0A2WP61"/>
<dbReference type="Pfam" id="PF25023">
    <property type="entry name" value="TEN_YD-shell"/>
    <property type="match status" value="2"/>
</dbReference>
<dbReference type="Gene3D" id="2.180.10.10">
    <property type="entry name" value="RHS repeat-associated core"/>
    <property type="match status" value="3"/>
</dbReference>
<evidence type="ECO:0000313" key="6">
    <source>
        <dbReference type="Proteomes" id="UP000030518"/>
    </source>
</evidence>
<dbReference type="PANTHER" id="PTHR32305">
    <property type="match status" value="1"/>
</dbReference>
<comment type="caution">
    <text evidence="5">The sequence shown here is derived from an EMBL/GenBank/DDBJ whole genome shotgun (WGS) entry which is preliminary data.</text>
</comment>
<evidence type="ECO:0000313" key="5">
    <source>
        <dbReference type="EMBL" id="KGQ20065.1"/>
    </source>
</evidence>
<dbReference type="InterPro" id="IPR050708">
    <property type="entry name" value="T6SS_VgrG/RHS"/>
</dbReference>
<evidence type="ECO:0000259" key="4">
    <source>
        <dbReference type="Pfam" id="PF25023"/>
    </source>
</evidence>